<protein>
    <recommendedName>
        <fullName evidence="3">histidine kinase</fullName>
        <ecNumber evidence="3">2.7.13.3</ecNumber>
    </recommendedName>
</protein>
<dbReference type="InterPro" id="IPR003660">
    <property type="entry name" value="HAMP_dom"/>
</dbReference>
<evidence type="ECO:0000313" key="13">
    <source>
        <dbReference type="EMBL" id="GAA3239159.1"/>
    </source>
</evidence>
<dbReference type="SUPFAM" id="SSF158472">
    <property type="entry name" value="HAMP domain-like"/>
    <property type="match status" value="1"/>
</dbReference>
<dbReference type="CDD" id="cd00075">
    <property type="entry name" value="HATPase"/>
    <property type="match status" value="1"/>
</dbReference>
<dbReference type="SMART" id="SM00304">
    <property type="entry name" value="HAMP"/>
    <property type="match status" value="1"/>
</dbReference>
<dbReference type="PRINTS" id="PR00344">
    <property type="entry name" value="BCTRLSENSOR"/>
</dbReference>
<evidence type="ECO:0000256" key="1">
    <source>
        <dbReference type="ARBA" id="ARBA00000085"/>
    </source>
</evidence>
<dbReference type="InterPro" id="IPR003594">
    <property type="entry name" value="HATPase_dom"/>
</dbReference>
<dbReference type="InterPro" id="IPR036890">
    <property type="entry name" value="HATPase_C_sf"/>
</dbReference>
<dbReference type="InterPro" id="IPR050736">
    <property type="entry name" value="Sensor_HK_Regulatory"/>
</dbReference>
<keyword evidence="6" id="KW-0812">Transmembrane</keyword>
<comment type="caution">
    <text evidence="13">The sequence shown here is derived from an EMBL/GenBank/DDBJ whole genome shotgun (WGS) entry which is preliminary data.</text>
</comment>
<keyword evidence="7" id="KW-0418">Kinase</keyword>
<name>A0ABP6QL44_9ACTN</name>
<dbReference type="InterPro" id="IPR005467">
    <property type="entry name" value="His_kinase_dom"/>
</dbReference>
<gene>
    <name evidence="13" type="ORF">GCM10010468_75190</name>
</gene>
<reference evidence="14" key="1">
    <citation type="journal article" date="2019" name="Int. J. Syst. Evol. Microbiol.">
        <title>The Global Catalogue of Microorganisms (GCM) 10K type strain sequencing project: providing services to taxonomists for standard genome sequencing and annotation.</title>
        <authorList>
            <consortium name="The Broad Institute Genomics Platform"/>
            <consortium name="The Broad Institute Genome Sequencing Center for Infectious Disease"/>
            <person name="Wu L."/>
            <person name="Ma J."/>
        </authorList>
    </citation>
    <scope>NUCLEOTIDE SEQUENCE [LARGE SCALE GENOMIC DNA]</scope>
    <source>
        <strain evidence="14">JCM 9377</strain>
    </source>
</reference>
<dbReference type="GO" id="GO:0005524">
    <property type="term" value="F:ATP binding"/>
    <property type="evidence" value="ECO:0007669"/>
    <property type="project" value="UniProtKB-KW"/>
</dbReference>
<keyword evidence="8" id="KW-1133">Transmembrane helix</keyword>
<dbReference type="SUPFAM" id="SSF47384">
    <property type="entry name" value="Homodimeric domain of signal transducing histidine kinase"/>
    <property type="match status" value="1"/>
</dbReference>
<dbReference type="CDD" id="cd06225">
    <property type="entry name" value="HAMP"/>
    <property type="match status" value="1"/>
</dbReference>
<evidence type="ECO:0000256" key="3">
    <source>
        <dbReference type="ARBA" id="ARBA00012438"/>
    </source>
</evidence>
<feature type="chain" id="PRO_5046260536" description="histidine kinase" evidence="10">
    <location>
        <begin position="20"/>
        <end position="543"/>
    </location>
</feature>
<dbReference type="PANTHER" id="PTHR43711:SF1">
    <property type="entry name" value="HISTIDINE KINASE 1"/>
    <property type="match status" value="1"/>
</dbReference>
<feature type="signal peptide" evidence="10">
    <location>
        <begin position="1"/>
        <end position="19"/>
    </location>
</feature>
<dbReference type="Gene3D" id="1.10.287.130">
    <property type="match status" value="1"/>
</dbReference>
<organism evidence="13 14">
    <name type="scientific">Actinocorallia longicatena</name>
    <dbReference type="NCBI Taxonomy" id="111803"/>
    <lineage>
        <taxon>Bacteria</taxon>
        <taxon>Bacillati</taxon>
        <taxon>Actinomycetota</taxon>
        <taxon>Actinomycetes</taxon>
        <taxon>Streptosporangiales</taxon>
        <taxon>Thermomonosporaceae</taxon>
        <taxon>Actinocorallia</taxon>
    </lineage>
</organism>
<feature type="domain" description="HAMP" evidence="12">
    <location>
        <begin position="264"/>
        <end position="316"/>
    </location>
</feature>
<evidence type="ECO:0000256" key="7">
    <source>
        <dbReference type="ARBA" id="ARBA00022777"/>
    </source>
</evidence>
<evidence type="ECO:0000256" key="5">
    <source>
        <dbReference type="ARBA" id="ARBA00022679"/>
    </source>
</evidence>
<dbReference type="Gene3D" id="3.30.565.10">
    <property type="entry name" value="Histidine kinase-like ATPase, C-terminal domain"/>
    <property type="match status" value="1"/>
</dbReference>
<keyword evidence="8" id="KW-0472">Membrane</keyword>
<keyword evidence="4" id="KW-0597">Phosphoprotein</keyword>
<comment type="catalytic activity">
    <reaction evidence="1">
        <text>ATP + protein L-histidine = ADP + protein N-phospho-L-histidine.</text>
        <dbReference type="EC" id="2.7.13.3"/>
    </reaction>
</comment>
<evidence type="ECO:0000256" key="4">
    <source>
        <dbReference type="ARBA" id="ARBA00022553"/>
    </source>
</evidence>
<evidence type="ECO:0000256" key="10">
    <source>
        <dbReference type="SAM" id="SignalP"/>
    </source>
</evidence>
<evidence type="ECO:0000259" key="12">
    <source>
        <dbReference type="PROSITE" id="PS50885"/>
    </source>
</evidence>
<keyword evidence="13" id="KW-0067">ATP-binding</keyword>
<dbReference type="PANTHER" id="PTHR43711">
    <property type="entry name" value="TWO-COMPONENT HISTIDINE KINASE"/>
    <property type="match status" value="1"/>
</dbReference>
<evidence type="ECO:0000259" key="11">
    <source>
        <dbReference type="PROSITE" id="PS50109"/>
    </source>
</evidence>
<dbReference type="InterPro" id="IPR003661">
    <property type="entry name" value="HisK_dim/P_dom"/>
</dbReference>
<dbReference type="Gene3D" id="6.10.340.10">
    <property type="match status" value="1"/>
</dbReference>
<dbReference type="PROSITE" id="PS50885">
    <property type="entry name" value="HAMP"/>
    <property type="match status" value="1"/>
</dbReference>
<keyword evidence="10" id="KW-0732">Signal</keyword>
<dbReference type="Pfam" id="PF00672">
    <property type="entry name" value="HAMP"/>
    <property type="match status" value="1"/>
</dbReference>
<sequence length="543" mass="58344">MFRRFQARVFLMIAVVALAATGATAWLTVRTTRAELSSSGAEERRTTRTIYDTLRSYGADHGTWEGVAETVERLGRDTGQRIRLVVSQDGTVIADTDTMEGRTARAVPNKPAVAIDVRPLPVLDGTALLLGKVGLSDQIRQYRDGVRFAACLTRHDVPVRLAAGTFVAASDAPGKTVKECLVRGLSSPGELDRDKQAVAGCEDDPCMRDAYTRRISEFAPAALQLQTGWLRSDQGPPEVSPKRTLAAAGVVALLAIAATVLLCRRVLGQLDALSHASRKLAGGDLSERVPVRGDDEVADLARSFNQMADSLQHSEERQRRMISDIAHELRTPLANIRGYVEAVQDGLLEPDAELFASLHEEALLQQRLIDDLQELALAESGSLVYHRDRLDPAELLTTCHASHRAVAEAGSVRLVLDPGDPPPVDADPDRLRQVVGNLITNAVRAAASTVVLQASADGDLALITVTDDGHGISPGDLPHMFDRFWRADESRARTTGGRGLGLAISREIVLAHGGEITVTSVLGEGTCFAVRLPSARAAATAER</sequence>
<keyword evidence="14" id="KW-1185">Reference proteome</keyword>
<evidence type="ECO:0000256" key="9">
    <source>
        <dbReference type="ARBA" id="ARBA00023012"/>
    </source>
</evidence>
<evidence type="ECO:0000313" key="14">
    <source>
        <dbReference type="Proteomes" id="UP001501237"/>
    </source>
</evidence>
<dbReference type="PROSITE" id="PS50109">
    <property type="entry name" value="HIS_KIN"/>
    <property type="match status" value="1"/>
</dbReference>
<dbReference type="SMART" id="SM00388">
    <property type="entry name" value="HisKA"/>
    <property type="match status" value="1"/>
</dbReference>
<dbReference type="InterPro" id="IPR004358">
    <property type="entry name" value="Sig_transdc_His_kin-like_C"/>
</dbReference>
<proteinExistence type="predicted"/>
<dbReference type="SUPFAM" id="SSF55874">
    <property type="entry name" value="ATPase domain of HSP90 chaperone/DNA topoisomerase II/histidine kinase"/>
    <property type="match status" value="1"/>
</dbReference>
<dbReference type="RefSeq" id="WP_344838486.1">
    <property type="nucleotide sequence ID" value="NZ_BAAAUV010000037.1"/>
</dbReference>
<dbReference type="Pfam" id="PF00512">
    <property type="entry name" value="HisKA"/>
    <property type="match status" value="1"/>
</dbReference>
<evidence type="ECO:0000256" key="6">
    <source>
        <dbReference type="ARBA" id="ARBA00022692"/>
    </source>
</evidence>
<keyword evidence="5" id="KW-0808">Transferase</keyword>
<accession>A0ABP6QL44</accession>
<dbReference type="Proteomes" id="UP001501237">
    <property type="component" value="Unassembled WGS sequence"/>
</dbReference>
<keyword evidence="13" id="KW-0547">Nucleotide-binding</keyword>
<dbReference type="EMBL" id="BAAAUV010000037">
    <property type="protein sequence ID" value="GAA3239159.1"/>
    <property type="molecule type" value="Genomic_DNA"/>
</dbReference>
<comment type="subcellular location">
    <subcellularLocation>
        <location evidence="2">Cell membrane</location>
    </subcellularLocation>
</comment>
<evidence type="ECO:0000256" key="2">
    <source>
        <dbReference type="ARBA" id="ARBA00004236"/>
    </source>
</evidence>
<dbReference type="SMART" id="SM00387">
    <property type="entry name" value="HATPase_c"/>
    <property type="match status" value="1"/>
</dbReference>
<dbReference type="Pfam" id="PF02518">
    <property type="entry name" value="HATPase_c"/>
    <property type="match status" value="1"/>
</dbReference>
<dbReference type="EC" id="2.7.13.3" evidence="3"/>
<dbReference type="InterPro" id="IPR036097">
    <property type="entry name" value="HisK_dim/P_sf"/>
</dbReference>
<feature type="domain" description="Histidine kinase" evidence="11">
    <location>
        <begin position="324"/>
        <end position="536"/>
    </location>
</feature>
<keyword evidence="9" id="KW-0902">Two-component regulatory system</keyword>
<evidence type="ECO:0000256" key="8">
    <source>
        <dbReference type="ARBA" id="ARBA00022989"/>
    </source>
</evidence>
<dbReference type="CDD" id="cd00082">
    <property type="entry name" value="HisKA"/>
    <property type="match status" value="1"/>
</dbReference>